<evidence type="ECO:0000256" key="1">
    <source>
        <dbReference type="ARBA" id="ARBA00004141"/>
    </source>
</evidence>
<dbReference type="Pfam" id="PF00083">
    <property type="entry name" value="Sugar_tr"/>
    <property type="match status" value="1"/>
</dbReference>
<dbReference type="InParanoid" id="A0A7I3YWM5"/>
<dbReference type="PROSITE" id="PS50850">
    <property type="entry name" value="MFS"/>
    <property type="match status" value="1"/>
</dbReference>
<keyword evidence="6 7" id="KW-0472">Membrane</keyword>
<dbReference type="Proteomes" id="UP000006727">
    <property type="component" value="Chromosome 22"/>
</dbReference>
<dbReference type="InterPro" id="IPR005828">
    <property type="entry name" value="MFS_sugar_transport-like"/>
</dbReference>
<dbReference type="AlphaFoldDB" id="A0A7I3YWM5"/>
<keyword evidence="10" id="KW-1185">Reference proteome</keyword>
<evidence type="ECO:0000313" key="10">
    <source>
        <dbReference type="Proteomes" id="UP000006727"/>
    </source>
</evidence>
<evidence type="ECO:0000256" key="6">
    <source>
        <dbReference type="ARBA" id="ARBA00023136"/>
    </source>
</evidence>
<dbReference type="PANTHER" id="PTHR48023:SF4">
    <property type="entry name" value="D-XYLOSE-PROTON SYMPORTER-LIKE 2"/>
    <property type="match status" value="1"/>
</dbReference>
<sequence length="223" mass="24447">MHAAPMYIAETSPSEIRGTLVSLKEALIVVGTLLGYLIGWWEIDSVGGWRFMFGFSALIAAVMGLGMWWLPPCPRWLLLRAVKGNEEEGWDLKKQASIAHKKLRGNHCSTETAEFETRETWRVLKAACEGGDMNVSFIELFQGVNLKALIVGGGLVFFQQYTGQPSVLYYAAPILQNAGFSAASDATQLSVLLGFYKLIMTIIAVLYVDKLGRRPLLIGGATG</sequence>
<accession>A0A7I3YWM5</accession>
<keyword evidence="5 7" id="KW-1133">Transmembrane helix</keyword>
<reference evidence="9 10" key="2">
    <citation type="journal article" date="2018" name="Plant J.">
        <title>The Physcomitrella patens chromosome-scale assembly reveals moss genome structure and evolution.</title>
        <authorList>
            <person name="Lang D."/>
            <person name="Ullrich K.K."/>
            <person name="Murat F."/>
            <person name="Fuchs J."/>
            <person name="Jenkins J."/>
            <person name="Haas F.B."/>
            <person name="Piednoel M."/>
            <person name="Gundlach H."/>
            <person name="Van Bel M."/>
            <person name="Meyberg R."/>
            <person name="Vives C."/>
            <person name="Morata J."/>
            <person name="Symeonidi A."/>
            <person name="Hiss M."/>
            <person name="Muchero W."/>
            <person name="Kamisugi Y."/>
            <person name="Saleh O."/>
            <person name="Blanc G."/>
            <person name="Decker E.L."/>
            <person name="van Gessel N."/>
            <person name="Grimwood J."/>
            <person name="Hayes R.D."/>
            <person name="Graham S.W."/>
            <person name="Gunter L.E."/>
            <person name="McDaniel S.F."/>
            <person name="Hoernstein S.N.W."/>
            <person name="Larsson A."/>
            <person name="Li F.W."/>
            <person name="Perroud P.F."/>
            <person name="Phillips J."/>
            <person name="Ranjan P."/>
            <person name="Rokshar D.S."/>
            <person name="Rothfels C.J."/>
            <person name="Schneider L."/>
            <person name="Shu S."/>
            <person name="Stevenson D.W."/>
            <person name="Thummler F."/>
            <person name="Tillich M."/>
            <person name="Villarreal Aguilar J.C."/>
            <person name="Widiez T."/>
            <person name="Wong G.K."/>
            <person name="Wymore A."/>
            <person name="Zhang Y."/>
            <person name="Zimmer A.D."/>
            <person name="Quatrano R.S."/>
            <person name="Mayer K.F.X."/>
            <person name="Goodstein D."/>
            <person name="Casacuberta J.M."/>
            <person name="Vandepoele K."/>
            <person name="Reski R."/>
            <person name="Cuming A.C."/>
            <person name="Tuskan G.A."/>
            <person name="Maumus F."/>
            <person name="Salse J."/>
            <person name="Schmutz J."/>
            <person name="Rensing S.A."/>
        </authorList>
    </citation>
    <scope>NUCLEOTIDE SEQUENCE [LARGE SCALE GENOMIC DNA]</scope>
    <source>
        <strain evidence="9 10">cv. Gransden 2004</strain>
    </source>
</reference>
<feature type="transmembrane region" description="Helical" evidence="7">
    <location>
        <begin position="189"/>
        <end position="208"/>
    </location>
</feature>
<dbReference type="InterPro" id="IPR020846">
    <property type="entry name" value="MFS_dom"/>
</dbReference>
<keyword evidence="3" id="KW-0813">Transport</keyword>
<dbReference type="EMBL" id="ABEU02000022">
    <property type="status" value="NOT_ANNOTATED_CDS"/>
    <property type="molecule type" value="Genomic_DNA"/>
</dbReference>
<feature type="transmembrane region" description="Helical" evidence="7">
    <location>
        <begin position="51"/>
        <end position="70"/>
    </location>
</feature>
<comment type="similarity">
    <text evidence="2">Belongs to the major facilitator superfamily. Sugar transporter (TC 2.A.1.1) family.</text>
</comment>
<evidence type="ECO:0000259" key="8">
    <source>
        <dbReference type="PROSITE" id="PS50850"/>
    </source>
</evidence>
<evidence type="ECO:0000256" key="2">
    <source>
        <dbReference type="ARBA" id="ARBA00010992"/>
    </source>
</evidence>
<feature type="domain" description="Major facilitator superfamily (MFS) profile" evidence="8">
    <location>
        <begin position="1"/>
        <end position="223"/>
    </location>
</feature>
<name>A0A7I3YWM5_PHYPA</name>
<evidence type="ECO:0000256" key="3">
    <source>
        <dbReference type="ARBA" id="ARBA00022448"/>
    </source>
</evidence>
<dbReference type="Gramene" id="Pp3c22_23090V3.1">
    <property type="protein sequence ID" value="PAC:32904548.CDS.1"/>
    <property type="gene ID" value="Pp3c22_23090"/>
</dbReference>
<dbReference type="PANTHER" id="PTHR48023">
    <property type="entry name" value="D-XYLOSE-PROTON SYMPORTER-LIKE 2"/>
    <property type="match status" value="1"/>
</dbReference>
<dbReference type="InterPro" id="IPR005829">
    <property type="entry name" value="Sugar_transporter_CS"/>
</dbReference>
<comment type="subcellular location">
    <subcellularLocation>
        <location evidence="1">Membrane</location>
        <topology evidence="1">Multi-pass membrane protein</topology>
    </subcellularLocation>
</comment>
<feature type="transmembrane region" description="Helical" evidence="7">
    <location>
        <begin position="20"/>
        <end position="39"/>
    </location>
</feature>
<dbReference type="InterPro" id="IPR050820">
    <property type="entry name" value="MFS_Sugar_Transporter"/>
</dbReference>
<dbReference type="EnsemblPlants" id="Pp3c22_23090V3.1">
    <property type="protein sequence ID" value="PAC:32904548.CDS.1"/>
    <property type="gene ID" value="Pp3c22_23090"/>
</dbReference>
<dbReference type="GO" id="GO:1904659">
    <property type="term" value="P:D-glucose transmembrane transport"/>
    <property type="evidence" value="ECO:0000318"/>
    <property type="project" value="GO_Central"/>
</dbReference>
<organism evidence="9 10">
    <name type="scientific">Physcomitrium patens</name>
    <name type="common">Spreading-leaved earth moss</name>
    <name type="synonym">Physcomitrella patens</name>
    <dbReference type="NCBI Taxonomy" id="3218"/>
    <lineage>
        <taxon>Eukaryota</taxon>
        <taxon>Viridiplantae</taxon>
        <taxon>Streptophyta</taxon>
        <taxon>Embryophyta</taxon>
        <taxon>Bryophyta</taxon>
        <taxon>Bryophytina</taxon>
        <taxon>Bryopsida</taxon>
        <taxon>Funariidae</taxon>
        <taxon>Funariales</taxon>
        <taxon>Funariaceae</taxon>
        <taxon>Physcomitrium</taxon>
    </lineage>
</organism>
<evidence type="ECO:0000313" key="9">
    <source>
        <dbReference type="EnsemblPlants" id="PAC:32904548.CDS.1"/>
    </source>
</evidence>
<dbReference type="InterPro" id="IPR036259">
    <property type="entry name" value="MFS_trans_sf"/>
</dbReference>
<proteinExistence type="inferred from homology"/>
<protein>
    <recommendedName>
        <fullName evidence="8">Major facilitator superfamily (MFS) profile domain-containing protein</fullName>
    </recommendedName>
</protein>
<dbReference type="SUPFAM" id="SSF103473">
    <property type="entry name" value="MFS general substrate transporter"/>
    <property type="match status" value="1"/>
</dbReference>
<reference evidence="9" key="3">
    <citation type="submission" date="2020-12" db="UniProtKB">
        <authorList>
            <consortium name="EnsemblPlants"/>
        </authorList>
    </citation>
    <scope>IDENTIFICATION</scope>
</reference>
<evidence type="ECO:0000256" key="4">
    <source>
        <dbReference type="ARBA" id="ARBA00022692"/>
    </source>
</evidence>
<dbReference type="Gene3D" id="1.20.1250.20">
    <property type="entry name" value="MFS general substrate transporter like domains"/>
    <property type="match status" value="1"/>
</dbReference>
<reference evidence="9 10" key="1">
    <citation type="journal article" date="2008" name="Science">
        <title>The Physcomitrella genome reveals evolutionary insights into the conquest of land by plants.</title>
        <authorList>
            <person name="Rensing S."/>
            <person name="Lang D."/>
            <person name="Zimmer A."/>
            <person name="Terry A."/>
            <person name="Salamov A."/>
            <person name="Shapiro H."/>
            <person name="Nishiyama T."/>
            <person name="Perroud P.-F."/>
            <person name="Lindquist E."/>
            <person name="Kamisugi Y."/>
            <person name="Tanahashi T."/>
            <person name="Sakakibara K."/>
            <person name="Fujita T."/>
            <person name="Oishi K."/>
            <person name="Shin-I T."/>
            <person name="Kuroki Y."/>
            <person name="Toyoda A."/>
            <person name="Suzuki Y."/>
            <person name="Hashimoto A."/>
            <person name="Yamaguchi K."/>
            <person name="Sugano A."/>
            <person name="Kohara Y."/>
            <person name="Fujiyama A."/>
            <person name="Anterola A."/>
            <person name="Aoki S."/>
            <person name="Ashton N."/>
            <person name="Barbazuk W.B."/>
            <person name="Barker E."/>
            <person name="Bennetzen J."/>
            <person name="Bezanilla M."/>
            <person name="Blankenship R."/>
            <person name="Cho S.H."/>
            <person name="Dutcher S."/>
            <person name="Estelle M."/>
            <person name="Fawcett J.A."/>
            <person name="Gundlach H."/>
            <person name="Hanada K."/>
            <person name="Heyl A."/>
            <person name="Hicks K.A."/>
            <person name="Hugh J."/>
            <person name="Lohr M."/>
            <person name="Mayer K."/>
            <person name="Melkozernov A."/>
            <person name="Murata T."/>
            <person name="Nelson D."/>
            <person name="Pils B."/>
            <person name="Prigge M."/>
            <person name="Reiss B."/>
            <person name="Renner T."/>
            <person name="Rombauts S."/>
            <person name="Rushton P."/>
            <person name="Sanderfoot A."/>
            <person name="Schween G."/>
            <person name="Shiu S.-H."/>
            <person name="Stueber K."/>
            <person name="Theodoulou F.L."/>
            <person name="Tu H."/>
            <person name="Van de Peer Y."/>
            <person name="Verrier P.J."/>
            <person name="Waters E."/>
            <person name="Wood A."/>
            <person name="Yang L."/>
            <person name="Cove D."/>
            <person name="Cuming A."/>
            <person name="Hasebe M."/>
            <person name="Lucas S."/>
            <person name="Mishler D.B."/>
            <person name="Reski R."/>
            <person name="Grigoriev I."/>
            <person name="Quatrano R.S."/>
            <person name="Boore J.L."/>
        </authorList>
    </citation>
    <scope>NUCLEOTIDE SEQUENCE [LARGE SCALE GENOMIC DNA]</scope>
    <source>
        <strain evidence="9 10">cv. Gransden 2004</strain>
    </source>
</reference>
<dbReference type="GO" id="GO:0055056">
    <property type="term" value="F:D-glucose transmembrane transporter activity"/>
    <property type="evidence" value="ECO:0000318"/>
    <property type="project" value="GO_Central"/>
</dbReference>
<evidence type="ECO:0000256" key="7">
    <source>
        <dbReference type="SAM" id="Phobius"/>
    </source>
</evidence>
<dbReference type="PROSITE" id="PS00216">
    <property type="entry name" value="SUGAR_TRANSPORT_1"/>
    <property type="match status" value="1"/>
</dbReference>
<keyword evidence="4 7" id="KW-0812">Transmembrane</keyword>
<dbReference type="GO" id="GO:0016020">
    <property type="term" value="C:membrane"/>
    <property type="evidence" value="ECO:0000318"/>
    <property type="project" value="GO_Central"/>
</dbReference>
<evidence type="ECO:0000256" key="5">
    <source>
        <dbReference type="ARBA" id="ARBA00022989"/>
    </source>
</evidence>